<feature type="domain" description="PAS" evidence="12">
    <location>
        <begin position="428"/>
        <end position="477"/>
    </location>
</feature>
<dbReference type="InterPro" id="IPR005467">
    <property type="entry name" value="His_kinase_dom"/>
</dbReference>
<dbReference type="InterPro" id="IPR035965">
    <property type="entry name" value="PAS-like_dom_sf"/>
</dbReference>
<dbReference type="PANTHER" id="PTHR43065:SF42">
    <property type="entry name" value="TWO-COMPONENT SENSOR PPRA"/>
    <property type="match status" value="1"/>
</dbReference>
<evidence type="ECO:0000259" key="13">
    <source>
        <dbReference type="PROSITE" id="PS50113"/>
    </source>
</evidence>
<sequence>MGAIIADFDWARTSIGPIATWPAAMRANLAFVLRSQAPIVTLWGPKGVMIYNDAYRAFAGDRHPSLLGCDVLQGWHEVADFNAHVMREVYQGGGTLSYKDQELTLIRDGTPRRLWTDIEYSPAFDDDGSVLGVIAIVLETTQAVLANERIADERRKLLQMAEHSPSFMALLEGPEHRFLMTNPAYQALVGGREVIGRPIVEVLPEALQQNFVAILDEVYASGEVFQATGAPFRLEGSPDDPSLERRLDFVYQPVANEKGETTGIFVSGIDVTDRMRAEAAISASEAQFRTFAQALPSHIWTATPDGNLDWFNDRVLEYSGASEPDLIGNGWTEIVHADDVSAAAEQWRSSLSSAKPYETEFRIRAADGSHRWHLVRAVPICDDAGGIIRWIGTNTDIHEQKLSQAESTADRDRLWSISRDLMLVCTFDGVITAVNPSARRLLGWAEEEMVGKSLGDFLHSDDIRSTQEEVEKLSRGVTTLAFENRYRTNGGDYRLLAWTAVPDADRIHAVGRDITQERQLLRDRDRTWSLSPILKVVTDSQGYITDVNPSWTKTLGWTREETLGKRSTDFMIDDEAFWGERVRTLSAGQPMLEYQTRLRAKDGHERLIKWTTVPEGGTFYGFGRDITAAAEAAAALADAEAALRQSQKMEAVGQLTGGIAHDFNNLLQGITGSLEIIQRRMMQGRFTELDRYIAGASNAANRAAGLTHRLLAFSRRQPLDPKPVRANTLVASMEDLLRRTLGERIELELALAGGLWITKCDPNQLESAILNLAINARDAMPDGGKLTVETCNAHLDSAYAARQRGVNPGQYVCICVTDTGVGMDADTIAKAFEPFFTTKPIGQGTGLGLSMIYGFAQQSEGYAKIYSEVAKGTTFKLYLPRFRGTEETDEPAPQLTDAHMADAGEVVLVVEDEPIVRGLIIEELKELGYQALEAADGPKGLEILQSRRRIDLLVTDIGLPGLNGRQVADAARDLRPALKILFMTGYAENAALASGFLEPGMEMITKPFAMEALATRIRAMIEG</sequence>
<dbReference type="InterPro" id="IPR003661">
    <property type="entry name" value="HisK_dim/P_dom"/>
</dbReference>
<reference evidence="14 16" key="1">
    <citation type="submission" date="2018-10" db="EMBL/GenBank/DDBJ databases">
        <title>Characterization and genome analysis of a novel bacterium Sphingobium yanoikuyae SJTF8 capable of degrading PAHs.</title>
        <authorList>
            <person name="Yin C."/>
            <person name="Xiong W."/>
            <person name="Liang R."/>
        </authorList>
    </citation>
    <scope>NUCLEOTIDE SEQUENCE [LARGE SCALE GENOMIC DNA]</scope>
    <source>
        <strain evidence="14 16">SJTF8</strain>
    </source>
</reference>
<keyword evidence="3 9" id="KW-0597">Phosphoprotein</keyword>
<evidence type="ECO:0000259" key="11">
    <source>
        <dbReference type="PROSITE" id="PS50110"/>
    </source>
</evidence>
<dbReference type="InterPro" id="IPR001789">
    <property type="entry name" value="Sig_transdc_resp-reg_receiver"/>
</dbReference>
<dbReference type="Proteomes" id="UP000515377">
    <property type="component" value="Chromosome"/>
</dbReference>
<feature type="domain" description="Histidine kinase" evidence="10">
    <location>
        <begin position="658"/>
        <end position="883"/>
    </location>
</feature>
<organism evidence="14 16">
    <name type="scientific">Sphingobium yanoikuyae</name>
    <name type="common">Sphingomonas yanoikuyae</name>
    <dbReference type="NCBI Taxonomy" id="13690"/>
    <lineage>
        <taxon>Bacteria</taxon>
        <taxon>Pseudomonadati</taxon>
        <taxon>Pseudomonadota</taxon>
        <taxon>Alphaproteobacteria</taxon>
        <taxon>Sphingomonadales</taxon>
        <taxon>Sphingomonadaceae</taxon>
        <taxon>Sphingobium</taxon>
    </lineage>
</organism>
<dbReference type="Pfam" id="PF00989">
    <property type="entry name" value="PAS"/>
    <property type="match status" value="1"/>
</dbReference>
<dbReference type="InterPro" id="IPR000700">
    <property type="entry name" value="PAS-assoc_C"/>
</dbReference>
<dbReference type="CDD" id="cd18161">
    <property type="entry name" value="REC_hyHK_blue-like"/>
    <property type="match status" value="1"/>
</dbReference>
<dbReference type="Pfam" id="PF02518">
    <property type="entry name" value="HATPase_c"/>
    <property type="match status" value="1"/>
</dbReference>
<evidence type="ECO:0000313" key="14">
    <source>
        <dbReference type="EMBL" id="AYO80554.1"/>
    </source>
</evidence>
<feature type="domain" description="PAS" evidence="12">
    <location>
        <begin position="536"/>
        <end position="565"/>
    </location>
</feature>
<evidence type="ECO:0000313" key="16">
    <source>
        <dbReference type="Proteomes" id="UP000280708"/>
    </source>
</evidence>
<dbReference type="Pfam" id="PF00512">
    <property type="entry name" value="HisKA"/>
    <property type="match status" value="1"/>
</dbReference>
<dbReference type="PROSITE" id="PS50110">
    <property type="entry name" value="RESPONSE_REGULATORY"/>
    <property type="match status" value="1"/>
</dbReference>
<dbReference type="SMART" id="SM00091">
    <property type="entry name" value="PAS"/>
    <property type="match status" value="4"/>
</dbReference>
<evidence type="ECO:0000256" key="5">
    <source>
        <dbReference type="ARBA" id="ARBA00022741"/>
    </source>
</evidence>
<dbReference type="SUPFAM" id="SSF52172">
    <property type="entry name" value="CheY-like"/>
    <property type="match status" value="1"/>
</dbReference>
<dbReference type="PROSITE" id="PS50109">
    <property type="entry name" value="HIS_KIN"/>
    <property type="match status" value="1"/>
</dbReference>
<accession>A0A3G2V0U1</accession>
<dbReference type="Pfam" id="PF00072">
    <property type="entry name" value="Response_reg"/>
    <property type="match status" value="1"/>
</dbReference>
<name>A0A3G2V0U1_SPHYA</name>
<dbReference type="PRINTS" id="PR00344">
    <property type="entry name" value="BCTRLSENSOR"/>
</dbReference>
<dbReference type="CDD" id="cd16919">
    <property type="entry name" value="HATPase_CckA-like"/>
    <property type="match status" value="1"/>
</dbReference>
<evidence type="ECO:0000256" key="8">
    <source>
        <dbReference type="ARBA" id="ARBA00023012"/>
    </source>
</evidence>
<evidence type="ECO:0000259" key="12">
    <source>
        <dbReference type="PROSITE" id="PS50112"/>
    </source>
</evidence>
<dbReference type="EC" id="2.7.13.3" evidence="2"/>
<feature type="domain" description="PAC" evidence="13">
    <location>
        <begin position="357"/>
        <end position="409"/>
    </location>
</feature>
<keyword evidence="8" id="KW-0902">Two-component regulatory system</keyword>
<keyword evidence="6" id="KW-0418">Kinase</keyword>
<evidence type="ECO:0000256" key="9">
    <source>
        <dbReference type="PROSITE-ProRule" id="PRU00169"/>
    </source>
</evidence>
<reference evidence="15 17" key="2">
    <citation type="submission" date="2020-07" db="EMBL/GenBank/DDBJ databases">
        <title>Whole genome sequence of Sphingobium yanoikuyae A3.</title>
        <authorList>
            <person name="Han S.-S."/>
        </authorList>
    </citation>
    <scope>NUCLEOTIDE SEQUENCE [LARGE SCALE GENOMIC DNA]</scope>
    <source>
        <strain evidence="15 17">A3</strain>
    </source>
</reference>
<dbReference type="Gene3D" id="3.30.565.10">
    <property type="entry name" value="Histidine kinase-like ATPase, C-terminal domain"/>
    <property type="match status" value="1"/>
</dbReference>
<dbReference type="InterPro" id="IPR036890">
    <property type="entry name" value="HATPase_C_sf"/>
</dbReference>
<dbReference type="InterPro" id="IPR036097">
    <property type="entry name" value="HisK_dim/P_sf"/>
</dbReference>
<dbReference type="Gene3D" id="1.10.287.130">
    <property type="match status" value="1"/>
</dbReference>
<dbReference type="InterPro" id="IPR004358">
    <property type="entry name" value="Sig_transdc_His_kin-like_C"/>
</dbReference>
<dbReference type="SMART" id="SM00086">
    <property type="entry name" value="PAC"/>
    <property type="match status" value="5"/>
</dbReference>
<dbReference type="InterPro" id="IPR011006">
    <property type="entry name" value="CheY-like_superfamily"/>
</dbReference>
<dbReference type="SMART" id="SM00388">
    <property type="entry name" value="HisKA"/>
    <property type="match status" value="1"/>
</dbReference>
<gene>
    <name evidence="14" type="ORF">EBF16_10710</name>
    <name evidence="15" type="ORF">H3V42_14325</name>
</gene>
<dbReference type="PROSITE" id="PS50113">
    <property type="entry name" value="PAC"/>
    <property type="match status" value="3"/>
</dbReference>
<proteinExistence type="predicted"/>
<dbReference type="Pfam" id="PF08448">
    <property type="entry name" value="PAS_4"/>
    <property type="match status" value="2"/>
</dbReference>
<dbReference type="SMART" id="SM00387">
    <property type="entry name" value="HATPase_c"/>
    <property type="match status" value="1"/>
</dbReference>
<dbReference type="InterPro" id="IPR013656">
    <property type="entry name" value="PAS_4"/>
</dbReference>
<dbReference type="SUPFAM" id="SSF47384">
    <property type="entry name" value="Homodimeric domain of signal transducing histidine kinase"/>
    <property type="match status" value="1"/>
</dbReference>
<protein>
    <recommendedName>
        <fullName evidence="2">histidine kinase</fullName>
        <ecNumber evidence="2">2.7.13.3</ecNumber>
    </recommendedName>
</protein>
<evidence type="ECO:0000256" key="3">
    <source>
        <dbReference type="ARBA" id="ARBA00022553"/>
    </source>
</evidence>
<dbReference type="PROSITE" id="PS50112">
    <property type="entry name" value="PAS"/>
    <property type="match status" value="3"/>
</dbReference>
<dbReference type="CDD" id="cd00130">
    <property type="entry name" value="PAS"/>
    <property type="match status" value="3"/>
</dbReference>
<comment type="catalytic activity">
    <reaction evidence="1">
        <text>ATP + protein L-histidine = ADP + protein N-phospho-L-histidine.</text>
        <dbReference type="EC" id="2.7.13.3"/>
    </reaction>
</comment>
<dbReference type="Proteomes" id="UP000280708">
    <property type="component" value="Chromosome"/>
</dbReference>
<dbReference type="NCBIfam" id="TIGR00229">
    <property type="entry name" value="sensory_box"/>
    <property type="match status" value="3"/>
</dbReference>
<keyword evidence="4" id="KW-0808">Transferase</keyword>
<dbReference type="EMBL" id="CP060122">
    <property type="protein sequence ID" value="QNG49046.1"/>
    <property type="molecule type" value="Genomic_DNA"/>
</dbReference>
<dbReference type="SUPFAM" id="SSF55874">
    <property type="entry name" value="ATPase domain of HSP90 chaperone/DNA topoisomerase II/histidine kinase"/>
    <property type="match status" value="1"/>
</dbReference>
<evidence type="ECO:0000256" key="7">
    <source>
        <dbReference type="ARBA" id="ARBA00022840"/>
    </source>
</evidence>
<dbReference type="SMART" id="SM00448">
    <property type="entry name" value="REC"/>
    <property type="match status" value="1"/>
</dbReference>
<keyword evidence="7" id="KW-0067">ATP-binding</keyword>
<evidence type="ECO:0000256" key="6">
    <source>
        <dbReference type="ARBA" id="ARBA00022777"/>
    </source>
</evidence>
<dbReference type="PANTHER" id="PTHR43065">
    <property type="entry name" value="SENSOR HISTIDINE KINASE"/>
    <property type="match status" value="1"/>
</dbReference>
<evidence type="ECO:0000313" key="15">
    <source>
        <dbReference type="EMBL" id="QNG49046.1"/>
    </source>
</evidence>
<dbReference type="Gene3D" id="3.30.450.20">
    <property type="entry name" value="PAS domain"/>
    <property type="match status" value="5"/>
</dbReference>
<dbReference type="Gene3D" id="3.40.50.2300">
    <property type="match status" value="1"/>
</dbReference>
<dbReference type="EMBL" id="CP033230">
    <property type="protein sequence ID" value="AYO80554.1"/>
    <property type="molecule type" value="Genomic_DNA"/>
</dbReference>
<evidence type="ECO:0000256" key="2">
    <source>
        <dbReference type="ARBA" id="ARBA00012438"/>
    </source>
</evidence>
<feature type="modified residue" description="4-aspartylphosphate" evidence="9">
    <location>
        <position position="956"/>
    </location>
</feature>
<evidence type="ECO:0000259" key="10">
    <source>
        <dbReference type="PROSITE" id="PS50109"/>
    </source>
</evidence>
<dbReference type="GO" id="GO:0000155">
    <property type="term" value="F:phosphorelay sensor kinase activity"/>
    <property type="evidence" value="ECO:0007669"/>
    <property type="project" value="InterPro"/>
</dbReference>
<dbReference type="GO" id="GO:0006355">
    <property type="term" value="P:regulation of DNA-templated transcription"/>
    <property type="evidence" value="ECO:0007669"/>
    <property type="project" value="InterPro"/>
</dbReference>
<dbReference type="InterPro" id="IPR003594">
    <property type="entry name" value="HATPase_dom"/>
</dbReference>
<feature type="domain" description="Response regulatory" evidence="11">
    <location>
        <begin position="906"/>
        <end position="1021"/>
    </location>
</feature>
<evidence type="ECO:0000256" key="4">
    <source>
        <dbReference type="ARBA" id="ARBA00022679"/>
    </source>
</evidence>
<keyword evidence="5" id="KW-0547">Nucleotide-binding</keyword>
<dbReference type="SUPFAM" id="SSF55785">
    <property type="entry name" value="PYP-like sensor domain (PAS domain)"/>
    <property type="match status" value="5"/>
</dbReference>
<dbReference type="AlphaFoldDB" id="A0A3G2V0U1"/>
<feature type="domain" description="PAC" evidence="13">
    <location>
        <begin position="228"/>
        <end position="283"/>
    </location>
</feature>
<dbReference type="InterPro" id="IPR001610">
    <property type="entry name" value="PAC"/>
</dbReference>
<feature type="domain" description="PAC" evidence="13">
    <location>
        <begin position="99"/>
        <end position="152"/>
    </location>
</feature>
<dbReference type="InterPro" id="IPR013655">
    <property type="entry name" value="PAS_fold_3"/>
</dbReference>
<dbReference type="InterPro" id="IPR000014">
    <property type="entry name" value="PAS"/>
</dbReference>
<dbReference type="GO" id="GO:0005524">
    <property type="term" value="F:ATP binding"/>
    <property type="evidence" value="ECO:0007669"/>
    <property type="project" value="UniProtKB-KW"/>
</dbReference>
<feature type="domain" description="PAS" evidence="12">
    <location>
        <begin position="284"/>
        <end position="354"/>
    </location>
</feature>
<evidence type="ECO:0000256" key="1">
    <source>
        <dbReference type="ARBA" id="ARBA00000085"/>
    </source>
</evidence>
<evidence type="ECO:0000313" key="17">
    <source>
        <dbReference type="Proteomes" id="UP000515377"/>
    </source>
</evidence>
<dbReference type="InterPro" id="IPR013767">
    <property type="entry name" value="PAS_fold"/>
</dbReference>
<dbReference type="FunFam" id="3.30.450.20:FF:000099">
    <property type="entry name" value="Sensory box sensor histidine kinase"/>
    <property type="match status" value="1"/>
</dbReference>
<dbReference type="Pfam" id="PF08447">
    <property type="entry name" value="PAS_3"/>
    <property type="match status" value="1"/>
</dbReference>